<dbReference type="PRINTS" id="PR00032">
    <property type="entry name" value="HTHARAC"/>
</dbReference>
<dbReference type="Gene3D" id="1.10.10.60">
    <property type="entry name" value="Homeodomain-like"/>
    <property type="match status" value="1"/>
</dbReference>
<keyword evidence="3" id="KW-0804">Transcription</keyword>
<organism evidence="5 6">
    <name type="scientific">Gilvimarinus japonicus</name>
    <dbReference type="NCBI Taxonomy" id="1796469"/>
    <lineage>
        <taxon>Bacteria</taxon>
        <taxon>Pseudomonadati</taxon>
        <taxon>Pseudomonadota</taxon>
        <taxon>Gammaproteobacteria</taxon>
        <taxon>Cellvibrionales</taxon>
        <taxon>Cellvibrionaceae</taxon>
        <taxon>Gilvimarinus</taxon>
    </lineage>
</organism>
<evidence type="ECO:0000256" key="3">
    <source>
        <dbReference type="ARBA" id="ARBA00023163"/>
    </source>
</evidence>
<dbReference type="Pfam" id="PF12833">
    <property type="entry name" value="HTH_18"/>
    <property type="match status" value="1"/>
</dbReference>
<comment type="caution">
    <text evidence="5">The sequence shown here is derived from an EMBL/GenBank/DDBJ whole genome shotgun (WGS) entry which is preliminary data.</text>
</comment>
<evidence type="ECO:0000256" key="2">
    <source>
        <dbReference type="ARBA" id="ARBA00023125"/>
    </source>
</evidence>
<dbReference type="PROSITE" id="PS01124">
    <property type="entry name" value="HTH_ARAC_FAMILY_2"/>
    <property type="match status" value="1"/>
</dbReference>
<protein>
    <submittedName>
        <fullName evidence="5">Helix-turn-helix transcriptional regulator</fullName>
    </submittedName>
</protein>
<keyword evidence="2" id="KW-0238">DNA-binding</keyword>
<keyword evidence="6" id="KW-1185">Reference proteome</keyword>
<feature type="domain" description="HTH araC/xylS-type" evidence="4">
    <location>
        <begin position="158"/>
        <end position="254"/>
    </location>
</feature>
<dbReference type="SUPFAM" id="SSF46689">
    <property type="entry name" value="Homeodomain-like"/>
    <property type="match status" value="1"/>
</dbReference>
<dbReference type="PROSITE" id="PS00041">
    <property type="entry name" value="HTH_ARAC_FAMILY_1"/>
    <property type="match status" value="1"/>
</dbReference>
<dbReference type="InterPro" id="IPR020449">
    <property type="entry name" value="Tscrpt_reg_AraC-type_HTH"/>
</dbReference>
<reference evidence="6" key="1">
    <citation type="journal article" date="2019" name="Int. J. Syst. Evol. Microbiol.">
        <title>The Global Catalogue of Microorganisms (GCM) 10K type strain sequencing project: providing services to taxonomists for standard genome sequencing and annotation.</title>
        <authorList>
            <consortium name="The Broad Institute Genomics Platform"/>
            <consortium name="The Broad Institute Genome Sequencing Center for Infectious Disease"/>
            <person name="Wu L."/>
            <person name="Ma J."/>
        </authorList>
    </citation>
    <scope>NUCLEOTIDE SEQUENCE [LARGE SCALE GENOMIC DNA]</scope>
    <source>
        <strain evidence="6">KCTC 52141</strain>
    </source>
</reference>
<dbReference type="PANTHER" id="PTHR47894:SF4">
    <property type="entry name" value="HTH-TYPE TRANSCRIPTIONAL REGULATOR GADX"/>
    <property type="match status" value="1"/>
</dbReference>
<dbReference type="InterPro" id="IPR037923">
    <property type="entry name" value="HTH-like"/>
</dbReference>
<sequence length="258" mass="28802">MESRNVVYVSHYKGQRQQPLRNVYIPAPTLVRVLRGSKLLLWRGERVEVTPERWLALPAGQSLTFVNEPGATGFESVTLSFLVQPPADWLANVTLTEKAPCLFSDASLTFCFDALVNGTEHQLAEATQQHLAMALLAQLHDTGALGLLFPGNKMTWRDRVSRYLMAEPGAEHSLEKAAQALGVSRATLHRRLKTEGYPFRQILADIRMGYSLTVMQKGCTVTEAALASGYESPARFSERFKQIFGVTPTQYRQTIKSF</sequence>
<dbReference type="InterPro" id="IPR009057">
    <property type="entry name" value="Homeodomain-like_sf"/>
</dbReference>
<gene>
    <name evidence="5" type="ORF">ACFOEB_07605</name>
</gene>
<evidence type="ECO:0000259" key="4">
    <source>
        <dbReference type="PROSITE" id="PS01124"/>
    </source>
</evidence>
<dbReference type="RefSeq" id="WP_382415601.1">
    <property type="nucleotide sequence ID" value="NZ_AP031500.1"/>
</dbReference>
<keyword evidence="1" id="KW-0805">Transcription regulation</keyword>
<dbReference type="InterPro" id="IPR018060">
    <property type="entry name" value="HTH_AraC"/>
</dbReference>
<evidence type="ECO:0000313" key="6">
    <source>
        <dbReference type="Proteomes" id="UP001595548"/>
    </source>
</evidence>
<name>A0ABV7HTU9_9GAMM</name>
<evidence type="ECO:0000256" key="1">
    <source>
        <dbReference type="ARBA" id="ARBA00023015"/>
    </source>
</evidence>
<dbReference type="EMBL" id="JBHRTL010000006">
    <property type="protein sequence ID" value="MFC3155062.1"/>
    <property type="molecule type" value="Genomic_DNA"/>
</dbReference>
<proteinExistence type="predicted"/>
<dbReference type="SUPFAM" id="SSF51215">
    <property type="entry name" value="Regulatory protein AraC"/>
    <property type="match status" value="1"/>
</dbReference>
<accession>A0ABV7HTU9</accession>
<evidence type="ECO:0000313" key="5">
    <source>
        <dbReference type="EMBL" id="MFC3155062.1"/>
    </source>
</evidence>
<dbReference type="Proteomes" id="UP001595548">
    <property type="component" value="Unassembled WGS sequence"/>
</dbReference>
<dbReference type="InterPro" id="IPR018062">
    <property type="entry name" value="HTH_AraC-typ_CS"/>
</dbReference>
<dbReference type="SMART" id="SM00342">
    <property type="entry name" value="HTH_ARAC"/>
    <property type="match status" value="1"/>
</dbReference>
<dbReference type="PANTHER" id="PTHR47894">
    <property type="entry name" value="HTH-TYPE TRANSCRIPTIONAL REGULATOR GADX"/>
    <property type="match status" value="1"/>
</dbReference>